<comment type="caution">
    <text evidence="8">The sequence shown here is derived from an EMBL/GenBank/DDBJ whole genome shotgun (WGS) entry which is preliminary data.</text>
</comment>
<comment type="function">
    <text evidence="6">Binds arsenite and regulates the expression of arsenic efflux pumps. In vitro, also binds antimony and bismuth, but not arsenate.</text>
</comment>
<dbReference type="SMART" id="SM00418">
    <property type="entry name" value="HTH_ARSR"/>
    <property type="match status" value="1"/>
</dbReference>
<proteinExistence type="predicted"/>
<dbReference type="InterPro" id="IPR036390">
    <property type="entry name" value="WH_DNA-bd_sf"/>
</dbReference>
<dbReference type="AlphaFoldDB" id="R8AZU9"/>
<dbReference type="GO" id="GO:0003700">
    <property type="term" value="F:DNA-binding transcription factor activity"/>
    <property type="evidence" value="ECO:0007669"/>
    <property type="project" value="InterPro"/>
</dbReference>
<dbReference type="PANTHER" id="PTHR43428:SF1">
    <property type="entry name" value="ARSENATE REDUCTASE"/>
    <property type="match status" value="1"/>
</dbReference>
<dbReference type="STRING" id="1318628.MARLIPOL_09661"/>
<dbReference type="Pfam" id="PF01451">
    <property type="entry name" value="LMWPc"/>
    <property type="match status" value="1"/>
</dbReference>
<dbReference type="Proteomes" id="UP000016540">
    <property type="component" value="Unassembled WGS sequence"/>
</dbReference>
<dbReference type="GO" id="GO:0046685">
    <property type="term" value="P:response to arsenic-containing substance"/>
    <property type="evidence" value="ECO:0007669"/>
    <property type="project" value="UniProtKB-KW"/>
</dbReference>
<name>R8AZU9_9GAMM</name>
<dbReference type="eggNOG" id="COG0394">
    <property type="taxonomic scope" value="Bacteria"/>
</dbReference>
<dbReference type="NCBIfam" id="NF007528">
    <property type="entry name" value="PRK10141.1"/>
    <property type="match status" value="1"/>
</dbReference>
<dbReference type="PANTHER" id="PTHR43428">
    <property type="entry name" value="ARSENATE REDUCTASE"/>
    <property type="match status" value="1"/>
</dbReference>
<dbReference type="FunFam" id="1.10.10.10:FF:000279">
    <property type="entry name" value="Transcriptional regulator, ArsR family"/>
    <property type="match status" value="1"/>
</dbReference>
<dbReference type="PROSITE" id="PS50987">
    <property type="entry name" value="HTH_ARSR_2"/>
    <property type="match status" value="1"/>
</dbReference>
<evidence type="ECO:0000256" key="6">
    <source>
        <dbReference type="ARBA" id="ARBA00060178"/>
    </source>
</evidence>
<dbReference type="SUPFAM" id="SSF46785">
    <property type="entry name" value="Winged helix' DNA-binding domain"/>
    <property type="match status" value="1"/>
</dbReference>
<dbReference type="InterPro" id="IPR036196">
    <property type="entry name" value="Ptyr_pPase_sf"/>
</dbReference>
<keyword evidence="4" id="KW-0238">DNA-binding</keyword>
<dbReference type="Gene3D" id="1.10.10.10">
    <property type="entry name" value="Winged helix-like DNA-binding domain superfamily/Winged helix DNA-binding domain"/>
    <property type="match status" value="1"/>
</dbReference>
<evidence type="ECO:0000256" key="2">
    <source>
        <dbReference type="ARBA" id="ARBA00022851"/>
    </source>
</evidence>
<gene>
    <name evidence="8" type="ORF">MARLIPOL_09661</name>
</gene>
<dbReference type="eggNOG" id="COG0640">
    <property type="taxonomic scope" value="Bacteria"/>
</dbReference>
<dbReference type="CDD" id="cd16345">
    <property type="entry name" value="LMWP_ArsC"/>
    <property type="match status" value="1"/>
</dbReference>
<accession>R8AZU9</accession>
<sequence length="281" mass="31863">MRNTVANSRTFKYHYIHFLLYMVISMSSRRRVLFVCTANSARSLMAEALLRDMAGDHFDVASAGTEPAQPHPLALQCIREAGINPDTVHSKSLSCVSDEKWDYVITLCDKASQECHTIGETAQRIAWDFPDPVPTNRHAAFSLLMKELRERLSLFVMVHQKATSQAVSYDPAAVFKALGDENRLAIMLMIRQQSELCVCELTTALDASQPKVSRHLAQLRELALLDDERRGQWVYYRLHPAIPDWVLDVLRDTADANIAFQQPFLTRLATMPDRPVKMDCV</sequence>
<dbReference type="CDD" id="cd00090">
    <property type="entry name" value="HTH_ARSR"/>
    <property type="match status" value="1"/>
</dbReference>
<protein>
    <submittedName>
        <fullName evidence="8">ArsR family transcriptional regulator</fullName>
    </submittedName>
</protein>
<dbReference type="InterPro" id="IPR001845">
    <property type="entry name" value="HTH_ArsR_DNA-bd_dom"/>
</dbReference>
<keyword evidence="9" id="KW-1185">Reference proteome</keyword>
<evidence type="ECO:0000256" key="3">
    <source>
        <dbReference type="ARBA" id="ARBA00023015"/>
    </source>
</evidence>
<dbReference type="HOGENOM" id="CLU_1097818_0_0_6"/>
<dbReference type="InterPro" id="IPR036388">
    <property type="entry name" value="WH-like_DNA-bd_sf"/>
</dbReference>
<dbReference type="Pfam" id="PF01022">
    <property type="entry name" value="HTH_5"/>
    <property type="match status" value="1"/>
</dbReference>
<evidence type="ECO:0000259" key="7">
    <source>
        <dbReference type="PROSITE" id="PS50987"/>
    </source>
</evidence>
<keyword evidence="3" id="KW-0805">Transcription regulation</keyword>
<dbReference type="SUPFAM" id="SSF52788">
    <property type="entry name" value="Phosphotyrosine protein phosphatases I"/>
    <property type="match status" value="1"/>
</dbReference>
<dbReference type="NCBIfam" id="NF033788">
    <property type="entry name" value="HTH_metalloreg"/>
    <property type="match status" value="1"/>
</dbReference>
<feature type="domain" description="HTH arsR-type" evidence="7">
    <location>
        <begin position="163"/>
        <end position="257"/>
    </location>
</feature>
<evidence type="ECO:0000256" key="5">
    <source>
        <dbReference type="ARBA" id="ARBA00023163"/>
    </source>
</evidence>
<dbReference type="GO" id="GO:0046872">
    <property type="term" value="F:metal ion binding"/>
    <property type="evidence" value="ECO:0007669"/>
    <property type="project" value="UniProtKB-KW"/>
</dbReference>
<evidence type="ECO:0000313" key="9">
    <source>
        <dbReference type="Proteomes" id="UP000016540"/>
    </source>
</evidence>
<keyword evidence="2" id="KW-0479">Metal-binding</keyword>
<dbReference type="PATRIC" id="fig|1318628.3.peg.1926"/>
<evidence type="ECO:0000313" key="8">
    <source>
        <dbReference type="EMBL" id="EON91880.1"/>
    </source>
</evidence>
<keyword evidence="5" id="KW-0804">Transcription</keyword>
<dbReference type="SMART" id="SM00226">
    <property type="entry name" value="LMWPc"/>
    <property type="match status" value="1"/>
</dbReference>
<dbReference type="InterPro" id="IPR011991">
    <property type="entry name" value="ArsR-like_HTH"/>
</dbReference>
<organism evidence="8 9">
    <name type="scientific">Marinobacter lipolyticus SM19</name>
    <dbReference type="NCBI Taxonomy" id="1318628"/>
    <lineage>
        <taxon>Bacteria</taxon>
        <taxon>Pseudomonadati</taxon>
        <taxon>Pseudomonadota</taxon>
        <taxon>Gammaproteobacteria</taxon>
        <taxon>Pseudomonadales</taxon>
        <taxon>Marinobacteraceae</taxon>
        <taxon>Marinobacter</taxon>
    </lineage>
</organism>
<dbReference type="GO" id="GO:0003677">
    <property type="term" value="F:DNA binding"/>
    <property type="evidence" value="ECO:0007669"/>
    <property type="project" value="UniProtKB-KW"/>
</dbReference>
<keyword evidence="1" id="KW-0059">Arsenical resistance</keyword>
<dbReference type="InterPro" id="IPR023485">
    <property type="entry name" value="Ptyr_pPase"/>
</dbReference>
<dbReference type="EMBL" id="ASAD01000011">
    <property type="protein sequence ID" value="EON91880.1"/>
    <property type="molecule type" value="Genomic_DNA"/>
</dbReference>
<keyword evidence="2" id="KW-0480">Metal-thiolate cluster</keyword>
<evidence type="ECO:0000256" key="1">
    <source>
        <dbReference type="ARBA" id="ARBA00022849"/>
    </source>
</evidence>
<dbReference type="Gene3D" id="3.40.50.2300">
    <property type="match status" value="1"/>
</dbReference>
<reference evidence="8 9" key="1">
    <citation type="journal article" date="2013" name="Genome Announc.">
        <title>Draft Genome Sequence of the Moderately Halophilic Bacterium Marinobacter lipolyticus Strain SM19.</title>
        <authorList>
            <person name="Papke R.T."/>
            <person name="de la Haba R.R."/>
            <person name="Infante-Dominguez C."/>
            <person name="Perez D."/>
            <person name="Sanchez-Porro C."/>
            <person name="Lapierre P."/>
            <person name="Ventosa A."/>
        </authorList>
    </citation>
    <scope>NUCLEOTIDE SEQUENCE [LARGE SCALE GENOMIC DNA]</scope>
    <source>
        <strain evidence="8 9">SM19</strain>
    </source>
</reference>
<evidence type="ECO:0000256" key="4">
    <source>
        <dbReference type="ARBA" id="ARBA00023125"/>
    </source>
</evidence>
<dbReference type="PRINTS" id="PR00778">
    <property type="entry name" value="HTHARSR"/>
</dbReference>